<dbReference type="PANTHER" id="PTHR11645">
    <property type="entry name" value="PYRROLINE-5-CARBOXYLATE REDUCTASE"/>
    <property type="match status" value="1"/>
</dbReference>
<comment type="catalytic activity">
    <reaction evidence="4">
        <text>L-proline + NAD(+) = (S)-1-pyrroline-5-carboxylate + NADH + 2 H(+)</text>
        <dbReference type="Rhea" id="RHEA:14105"/>
        <dbReference type="ChEBI" id="CHEBI:15378"/>
        <dbReference type="ChEBI" id="CHEBI:17388"/>
        <dbReference type="ChEBI" id="CHEBI:57540"/>
        <dbReference type="ChEBI" id="CHEBI:57945"/>
        <dbReference type="ChEBI" id="CHEBI:60039"/>
        <dbReference type="EC" id="1.5.1.2"/>
    </reaction>
</comment>
<protein>
    <recommendedName>
        <fullName evidence="4 5">Pyrroline-5-carboxylate reductase</fullName>
        <shortName evidence="4">P5C reductase</shortName>
        <shortName evidence="4">P5CR</shortName>
        <ecNumber evidence="4 5">1.5.1.2</ecNumber>
    </recommendedName>
    <alternativeName>
        <fullName evidence="4">PCA reductase</fullName>
    </alternativeName>
</protein>
<sequence>MKVLFLGYGNMGRALGDAWRDSGRVQTLLAIDPAPLPEGAVPVPGRHASVQALQQSGEAAGGVDLVVVAVKPAMAADALHGLPADWLARAVVVSVAAGVTVATLEAALPLGTPVIRVMPNTPAMLRAGCTGLFAAPGVDAARRDQVGALFATVGSAHWVDQESQIDLVTAISGSGPAYYHLFSEALAQAGVALGLAPDLARALAADTAWGAAALQHQPDADFAALRRAVTSPNGTTAAAIAVFEEGEALRMLVKKAAEAAHKRAVELSAGG</sequence>
<dbReference type="Proteomes" id="UP000072741">
    <property type="component" value="Unassembled WGS sequence"/>
</dbReference>
<keyword evidence="2 4" id="KW-0521">NADP</keyword>
<dbReference type="FunFam" id="1.10.3730.10:FF:000001">
    <property type="entry name" value="Pyrroline-5-carboxylate reductase"/>
    <property type="match status" value="1"/>
</dbReference>
<gene>
    <name evidence="4" type="primary">proC</name>
    <name evidence="10" type="ORF">NS331_15770</name>
</gene>
<dbReference type="Pfam" id="PF03807">
    <property type="entry name" value="F420_oxidored"/>
    <property type="match status" value="1"/>
</dbReference>
<evidence type="ECO:0000313" key="10">
    <source>
        <dbReference type="EMBL" id="KTT18747.1"/>
    </source>
</evidence>
<keyword evidence="3 4" id="KW-0560">Oxidoreductase</keyword>
<dbReference type="HAMAP" id="MF_01925">
    <property type="entry name" value="P5C_reductase"/>
    <property type="match status" value="1"/>
</dbReference>
<feature type="binding site" evidence="6">
    <location>
        <begin position="6"/>
        <end position="11"/>
    </location>
    <ligand>
        <name>NADP(+)</name>
        <dbReference type="ChEBI" id="CHEBI:58349"/>
    </ligand>
</feature>
<feature type="binding site" evidence="6">
    <location>
        <begin position="69"/>
        <end position="72"/>
    </location>
    <ligand>
        <name>NADP(+)</name>
        <dbReference type="ChEBI" id="CHEBI:58349"/>
    </ligand>
</feature>
<accession>A0A147GR14</accession>
<comment type="pathway">
    <text evidence="4 7">Amino-acid biosynthesis; L-proline biosynthesis; L-proline from L-glutamate 5-semialdehyde: step 1/1.</text>
</comment>
<dbReference type="InterPro" id="IPR036291">
    <property type="entry name" value="NAD(P)-bd_dom_sf"/>
</dbReference>
<dbReference type="InterPro" id="IPR053790">
    <property type="entry name" value="P5CR-like_CS"/>
</dbReference>
<evidence type="ECO:0000256" key="3">
    <source>
        <dbReference type="ARBA" id="ARBA00023002"/>
    </source>
</evidence>
<dbReference type="InterPro" id="IPR029036">
    <property type="entry name" value="P5CR_dimer"/>
</dbReference>
<keyword evidence="4 7" id="KW-0028">Amino-acid biosynthesis</keyword>
<dbReference type="Pfam" id="PF14748">
    <property type="entry name" value="P5CR_dimer"/>
    <property type="match status" value="1"/>
</dbReference>
<evidence type="ECO:0000256" key="6">
    <source>
        <dbReference type="PIRSR" id="PIRSR000193-1"/>
    </source>
</evidence>
<dbReference type="SUPFAM" id="SSF48179">
    <property type="entry name" value="6-phosphogluconate dehydrogenase C-terminal domain-like"/>
    <property type="match status" value="1"/>
</dbReference>
<evidence type="ECO:0000256" key="2">
    <source>
        <dbReference type="ARBA" id="ARBA00022857"/>
    </source>
</evidence>
<dbReference type="SUPFAM" id="SSF51735">
    <property type="entry name" value="NAD(P)-binding Rossmann-fold domains"/>
    <property type="match status" value="1"/>
</dbReference>
<evidence type="ECO:0000259" key="8">
    <source>
        <dbReference type="Pfam" id="PF03807"/>
    </source>
</evidence>
<dbReference type="InterPro" id="IPR028939">
    <property type="entry name" value="P5C_Rdtase_cat_N"/>
</dbReference>
<evidence type="ECO:0000256" key="7">
    <source>
        <dbReference type="RuleBase" id="RU003903"/>
    </source>
</evidence>
<dbReference type="PROSITE" id="PS00521">
    <property type="entry name" value="P5CR"/>
    <property type="match status" value="1"/>
</dbReference>
<dbReference type="RefSeq" id="WP_242873773.1">
    <property type="nucleotide sequence ID" value="NZ_LDSL01000099.1"/>
</dbReference>
<dbReference type="InterPro" id="IPR008927">
    <property type="entry name" value="6-PGluconate_DH-like_C_sf"/>
</dbReference>
<dbReference type="GO" id="GO:0004735">
    <property type="term" value="F:pyrroline-5-carboxylate reductase activity"/>
    <property type="evidence" value="ECO:0007669"/>
    <property type="project" value="UniProtKB-UniRule"/>
</dbReference>
<dbReference type="PIRSF" id="PIRSF000193">
    <property type="entry name" value="Pyrrol-5-carb_rd"/>
    <property type="match status" value="1"/>
</dbReference>
<dbReference type="Gene3D" id="1.10.3730.10">
    <property type="entry name" value="ProC C-terminal domain-like"/>
    <property type="match status" value="1"/>
</dbReference>
<reference evidence="10 11" key="1">
    <citation type="journal article" date="2016" name="Front. Microbiol.">
        <title>Genomic Resource of Rice Seed Associated Bacteria.</title>
        <authorList>
            <person name="Midha S."/>
            <person name="Bansal K."/>
            <person name="Sharma S."/>
            <person name="Kumar N."/>
            <person name="Patil P.P."/>
            <person name="Chaudhry V."/>
            <person name="Patil P.B."/>
        </authorList>
    </citation>
    <scope>NUCLEOTIDE SEQUENCE [LARGE SCALE GENOMIC DNA]</scope>
    <source>
        <strain evidence="10 11">NS331</strain>
    </source>
</reference>
<evidence type="ECO:0000259" key="9">
    <source>
        <dbReference type="Pfam" id="PF14748"/>
    </source>
</evidence>
<dbReference type="GO" id="GO:0005737">
    <property type="term" value="C:cytoplasm"/>
    <property type="evidence" value="ECO:0007669"/>
    <property type="project" value="UniProtKB-SubCell"/>
</dbReference>
<keyword evidence="11" id="KW-1185">Reference proteome</keyword>
<feature type="domain" description="Pyrroline-5-carboxylate reductase dimerisation" evidence="9">
    <location>
        <begin position="162"/>
        <end position="267"/>
    </location>
</feature>
<keyword evidence="4 7" id="KW-0641">Proline biosynthesis</keyword>
<evidence type="ECO:0000256" key="1">
    <source>
        <dbReference type="ARBA" id="ARBA00005525"/>
    </source>
</evidence>
<dbReference type="PATRIC" id="fig|433924.3.peg.5333"/>
<keyword evidence="4" id="KW-0963">Cytoplasm</keyword>
<comment type="subcellular location">
    <subcellularLocation>
        <location evidence="4">Cytoplasm</location>
    </subcellularLocation>
</comment>
<dbReference type="PANTHER" id="PTHR11645:SF0">
    <property type="entry name" value="PYRROLINE-5-CARBOXYLATE REDUCTASE 3"/>
    <property type="match status" value="1"/>
</dbReference>
<dbReference type="EMBL" id="LDSL01000099">
    <property type="protein sequence ID" value="KTT18747.1"/>
    <property type="molecule type" value="Genomic_DNA"/>
</dbReference>
<dbReference type="UniPathway" id="UPA00098">
    <property type="reaction ID" value="UER00361"/>
</dbReference>
<comment type="caution">
    <text evidence="10">The sequence shown here is derived from an EMBL/GenBank/DDBJ whole genome shotgun (WGS) entry which is preliminary data.</text>
</comment>
<dbReference type="Gene3D" id="3.40.50.720">
    <property type="entry name" value="NAD(P)-binding Rossmann-like Domain"/>
    <property type="match status" value="1"/>
</dbReference>
<organism evidence="10 11">
    <name type="scientific">Pseudacidovorax intermedius</name>
    <dbReference type="NCBI Taxonomy" id="433924"/>
    <lineage>
        <taxon>Bacteria</taxon>
        <taxon>Pseudomonadati</taxon>
        <taxon>Pseudomonadota</taxon>
        <taxon>Betaproteobacteria</taxon>
        <taxon>Burkholderiales</taxon>
        <taxon>Comamonadaceae</taxon>
        <taxon>Pseudacidovorax</taxon>
    </lineage>
</organism>
<evidence type="ECO:0000256" key="4">
    <source>
        <dbReference type="HAMAP-Rule" id="MF_01925"/>
    </source>
</evidence>
<dbReference type="EC" id="1.5.1.2" evidence="4 5"/>
<dbReference type="NCBIfam" id="TIGR00112">
    <property type="entry name" value="proC"/>
    <property type="match status" value="1"/>
</dbReference>
<comment type="catalytic activity">
    <reaction evidence="4 7">
        <text>L-proline + NADP(+) = (S)-1-pyrroline-5-carboxylate + NADPH + 2 H(+)</text>
        <dbReference type="Rhea" id="RHEA:14109"/>
        <dbReference type="ChEBI" id="CHEBI:15378"/>
        <dbReference type="ChEBI" id="CHEBI:17388"/>
        <dbReference type="ChEBI" id="CHEBI:57783"/>
        <dbReference type="ChEBI" id="CHEBI:58349"/>
        <dbReference type="ChEBI" id="CHEBI:60039"/>
        <dbReference type="EC" id="1.5.1.2"/>
    </reaction>
</comment>
<dbReference type="AlphaFoldDB" id="A0A147GR14"/>
<dbReference type="GO" id="GO:0055129">
    <property type="term" value="P:L-proline biosynthetic process"/>
    <property type="evidence" value="ECO:0007669"/>
    <property type="project" value="UniProtKB-UniRule"/>
</dbReference>
<evidence type="ECO:0000256" key="5">
    <source>
        <dbReference type="NCBIfam" id="TIGR00112"/>
    </source>
</evidence>
<feature type="domain" description="Pyrroline-5-carboxylate reductase catalytic N-terminal" evidence="8">
    <location>
        <begin position="2"/>
        <end position="98"/>
    </location>
</feature>
<dbReference type="InterPro" id="IPR000304">
    <property type="entry name" value="Pyrroline-COOH_reductase"/>
</dbReference>
<comment type="function">
    <text evidence="4">Catalyzes the reduction of 1-pyrroline-5-carboxylate (PCA) to L-proline.</text>
</comment>
<comment type="similarity">
    <text evidence="1 4 7">Belongs to the pyrroline-5-carboxylate reductase family.</text>
</comment>
<proteinExistence type="inferred from homology"/>
<evidence type="ECO:0000313" key="11">
    <source>
        <dbReference type="Proteomes" id="UP000072741"/>
    </source>
</evidence>
<name>A0A147GR14_9BURK</name>